<protein>
    <recommendedName>
        <fullName evidence="4">threonine-phosphate decarboxylase</fullName>
        <ecNumber evidence="4">4.1.1.81</ecNumber>
    </recommendedName>
    <alternativeName>
        <fullName evidence="8">L-threonine-O-3-phosphate decarboxylase</fullName>
    </alternativeName>
</protein>
<evidence type="ECO:0000256" key="6">
    <source>
        <dbReference type="ARBA" id="ARBA00022898"/>
    </source>
</evidence>
<accession>A0A0B6AM97</accession>
<sequence>MLLPTHGANPNVFLKAIGAENLSHIKDFSVNTNPLGAPLVLHEKWNEFKGAAFSYPDPQVTELKNKLAAHHHVSAAQVLPTNGAAEAFFLIASLFSGEKAGIVQPTFVEYEQASKAYGCEVTYVPLAEENGWSWDIELIMSILPDIKVLWICHPNNPTGVMYSHEEWMKVVKAAAHHGTYLMIDEAFIDFVEHQPSFDSLILDYEHIIVVRSMTKMFNIAGVRLGYILANEKIISKMAKKQPPWSVNGLSQQIGMICVDEKDFVKETVHYIKQERERTLSELKEWGLLVSPSQTNYYLCSVPSSIKTREWLVYLASHGVVARHTENFPFLNGRYIRLAVKTKEENDYLLNVIKQGLDEI</sequence>
<evidence type="ECO:0000256" key="1">
    <source>
        <dbReference type="ARBA" id="ARBA00001933"/>
    </source>
</evidence>
<gene>
    <name evidence="11" type="ORF">BG04_4297</name>
</gene>
<comment type="catalytic activity">
    <reaction evidence="9">
        <text>O-phospho-L-threonine + H(+) = (R)-1-aminopropan-2-yl phosphate + CO2</text>
        <dbReference type="Rhea" id="RHEA:11492"/>
        <dbReference type="ChEBI" id="CHEBI:15378"/>
        <dbReference type="ChEBI" id="CHEBI:16526"/>
        <dbReference type="ChEBI" id="CHEBI:58563"/>
        <dbReference type="ChEBI" id="CHEBI:58675"/>
        <dbReference type="EC" id="4.1.1.81"/>
    </reaction>
</comment>
<comment type="function">
    <text evidence="2">Decarboxylates L-threonine-O-3-phosphate to yield (R)-1-amino-2-propanol O-2-phosphate, the precursor for the linkage between the nucleotide loop and the corrin ring in cobalamin.</text>
</comment>
<name>A0A0B6AM97_PRIM2</name>
<evidence type="ECO:0000256" key="3">
    <source>
        <dbReference type="ARBA" id="ARBA00004953"/>
    </source>
</evidence>
<dbReference type="Gene3D" id="3.40.640.10">
    <property type="entry name" value="Type I PLP-dependent aspartate aminotransferase-like (Major domain)"/>
    <property type="match status" value="1"/>
</dbReference>
<dbReference type="HOGENOM" id="CLU_017584_3_2_9"/>
<evidence type="ECO:0000256" key="4">
    <source>
        <dbReference type="ARBA" id="ARBA00012285"/>
    </source>
</evidence>
<dbReference type="InterPro" id="IPR015422">
    <property type="entry name" value="PyrdxlP-dep_Trfase_small"/>
</dbReference>
<dbReference type="Pfam" id="PF00155">
    <property type="entry name" value="Aminotran_1_2"/>
    <property type="match status" value="1"/>
</dbReference>
<evidence type="ECO:0000256" key="8">
    <source>
        <dbReference type="ARBA" id="ARBA00029996"/>
    </source>
</evidence>
<dbReference type="KEGG" id="bmeg:BG04_4297"/>
<keyword evidence="7 11" id="KW-0456">Lyase</keyword>
<evidence type="ECO:0000313" key="12">
    <source>
        <dbReference type="Proteomes" id="UP000031829"/>
    </source>
</evidence>
<dbReference type="AlphaFoldDB" id="A0A0B6AM97"/>
<dbReference type="GO" id="GO:0009236">
    <property type="term" value="P:cobalamin biosynthetic process"/>
    <property type="evidence" value="ECO:0007669"/>
    <property type="project" value="UniProtKB-UniPathway"/>
</dbReference>
<dbReference type="InterPro" id="IPR004839">
    <property type="entry name" value="Aminotransferase_I/II_large"/>
</dbReference>
<evidence type="ECO:0000256" key="2">
    <source>
        <dbReference type="ARBA" id="ARBA00003444"/>
    </source>
</evidence>
<evidence type="ECO:0000259" key="10">
    <source>
        <dbReference type="Pfam" id="PF00155"/>
    </source>
</evidence>
<dbReference type="RefSeq" id="WP_034652729.1">
    <property type="nucleotide sequence ID" value="NZ_BCVB01000005.1"/>
</dbReference>
<proteinExistence type="predicted"/>
<evidence type="ECO:0000256" key="9">
    <source>
        <dbReference type="ARBA" id="ARBA00048531"/>
    </source>
</evidence>
<evidence type="ECO:0000313" key="11">
    <source>
        <dbReference type="EMBL" id="AJI22222.1"/>
    </source>
</evidence>
<dbReference type="InterPro" id="IPR005860">
    <property type="entry name" value="CobD"/>
</dbReference>
<comment type="pathway">
    <text evidence="3">Cofactor biosynthesis; adenosylcobalamin biosynthesis.</text>
</comment>
<dbReference type="EC" id="4.1.1.81" evidence="4"/>
<dbReference type="InterPro" id="IPR015421">
    <property type="entry name" value="PyrdxlP-dep_Trfase_major"/>
</dbReference>
<comment type="cofactor">
    <cofactor evidence="1">
        <name>pyridoxal 5'-phosphate</name>
        <dbReference type="ChEBI" id="CHEBI:597326"/>
    </cofactor>
</comment>
<dbReference type="UniPathway" id="UPA00148"/>
<evidence type="ECO:0000256" key="5">
    <source>
        <dbReference type="ARBA" id="ARBA00022573"/>
    </source>
</evidence>
<dbReference type="Gene3D" id="3.90.1150.10">
    <property type="entry name" value="Aspartate Aminotransferase, domain 1"/>
    <property type="match status" value="1"/>
</dbReference>
<keyword evidence="5" id="KW-0169">Cobalamin biosynthesis</keyword>
<dbReference type="CDD" id="cd00609">
    <property type="entry name" value="AAT_like"/>
    <property type="match status" value="1"/>
</dbReference>
<dbReference type="PANTHER" id="PTHR42885:SF1">
    <property type="entry name" value="THREONINE-PHOSPHATE DECARBOXYLASE"/>
    <property type="match status" value="1"/>
</dbReference>
<organism evidence="11 12">
    <name type="scientific">Priestia megaterium (strain ATCC 14581 / DSM 32 / CCUG 1817 / JCM 2506 / NBRC 15308 / NCIMB 9376 / NCTC 10342 / NRRL B-14308 / VKM B-512 / Ford 19)</name>
    <name type="common">Bacillus megaterium</name>
    <dbReference type="NCBI Taxonomy" id="1348623"/>
    <lineage>
        <taxon>Bacteria</taxon>
        <taxon>Bacillati</taxon>
        <taxon>Bacillota</taxon>
        <taxon>Bacilli</taxon>
        <taxon>Bacillales</taxon>
        <taxon>Bacillaceae</taxon>
        <taxon>Priestia</taxon>
    </lineage>
</organism>
<reference evidence="11 12" key="1">
    <citation type="journal article" date="2015" name="Genome Announc.">
        <title>Complete genome sequences for 35 biothreat assay-relevant bacillus species.</title>
        <authorList>
            <person name="Johnson S.L."/>
            <person name="Daligault H.E."/>
            <person name="Davenport K.W."/>
            <person name="Jaissle J."/>
            <person name="Frey K.G."/>
            <person name="Ladner J.T."/>
            <person name="Broomall S.M."/>
            <person name="Bishop-Lilly K.A."/>
            <person name="Bruce D.C."/>
            <person name="Gibbons H.S."/>
            <person name="Coyne S.R."/>
            <person name="Lo C.C."/>
            <person name="Meincke L."/>
            <person name="Munk A.C."/>
            <person name="Koroleva G.I."/>
            <person name="Rosenzweig C.N."/>
            <person name="Palacios G.F."/>
            <person name="Redden C.L."/>
            <person name="Minogue T.D."/>
            <person name="Chain P.S."/>
        </authorList>
    </citation>
    <scope>NUCLEOTIDE SEQUENCE [LARGE SCALE GENOMIC DNA]</scope>
    <source>
        <strain evidence="12">ATCC 14581 / DSM 32 / JCM 2506 / NBRC 15308 / NCIMB 9376 / NCTC 10342 / NRRL B-14308 / VKM B-512</strain>
    </source>
</reference>
<keyword evidence="6" id="KW-0663">Pyridoxal phosphate</keyword>
<dbReference type="GO" id="GO:0030170">
    <property type="term" value="F:pyridoxal phosphate binding"/>
    <property type="evidence" value="ECO:0007669"/>
    <property type="project" value="InterPro"/>
</dbReference>
<dbReference type="Proteomes" id="UP000031829">
    <property type="component" value="Chromosome"/>
</dbReference>
<dbReference type="EMBL" id="CP009920">
    <property type="protein sequence ID" value="AJI22222.1"/>
    <property type="molecule type" value="Genomic_DNA"/>
</dbReference>
<dbReference type="GO" id="GO:0048472">
    <property type="term" value="F:threonine-phosphate decarboxylase activity"/>
    <property type="evidence" value="ECO:0007669"/>
    <property type="project" value="UniProtKB-EC"/>
</dbReference>
<dbReference type="NCBIfam" id="TIGR01140">
    <property type="entry name" value="L_thr_O3P_dcar"/>
    <property type="match status" value="1"/>
</dbReference>
<dbReference type="PANTHER" id="PTHR42885">
    <property type="entry name" value="HISTIDINOL-PHOSPHATE AMINOTRANSFERASE-RELATED"/>
    <property type="match status" value="1"/>
</dbReference>
<dbReference type="InterPro" id="IPR015424">
    <property type="entry name" value="PyrdxlP-dep_Trfase"/>
</dbReference>
<dbReference type="SUPFAM" id="SSF53383">
    <property type="entry name" value="PLP-dependent transferases"/>
    <property type="match status" value="1"/>
</dbReference>
<evidence type="ECO:0000256" key="7">
    <source>
        <dbReference type="ARBA" id="ARBA00023239"/>
    </source>
</evidence>
<feature type="domain" description="Aminotransferase class I/classII large" evidence="10">
    <location>
        <begin position="27"/>
        <end position="352"/>
    </location>
</feature>
<dbReference type="GeneID" id="93642308"/>